<reference evidence="15" key="2">
    <citation type="submission" date="2022-10" db="EMBL/GenBank/DDBJ databases">
        <authorList>
            <consortium name="ENA_rothamsted_submissions"/>
            <consortium name="culmorum"/>
            <person name="King R."/>
        </authorList>
    </citation>
    <scope>NUCLEOTIDE SEQUENCE</scope>
</reference>
<dbReference type="PROSITE" id="PS01209">
    <property type="entry name" value="LDLRA_1"/>
    <property type="match status" value="2"/>
</dbReference>
<dbReference type="Pfam" id="PF00057">
    <property type="entry name" value="Ldl_recept_a"/>
    <property type="match status" value="3"/>
</dbReference>
<feature type="transmembrane region" description="Helical" evidence="13">
    <location>
        <begin position="105"/>
        <end position="123"/>
    </location>
</feature>
<dbReference type="InterPro" id="IPR020067">
    <property type="entry name" value="Frizzled_dom"/>
</dbReference>
<reference evidence="15" key="1">
    <citation type="submission" date="2022-01" db="EMBL/GenBank/DDBJ databases">
        <authorList>
            <person name="King R."/>
        </authorList>
    </citation>
    <scope>NUCLEOTIDE SEQUENCE</scope>
</reference>
<dbReference type="PROSITE" id="PS50038">
    <property type="entry name" value="FZ"/>
    <property type="match status" value="1"/>
</dbReference>
<dbReference type="GO" id="GO:0005886">
    <property type="term" value="C:plasma membrane"/>
    <property type="evidence" value="ECO:0007669"/>
    <property type="project" value="UniProtKB-SubCell"/>
</dbReference>
<keyword evidence="9" id="KW-0325">Glycoprotein</keyword>
<keyword evidence="8" id="KW-0675">Receptor</keyword>
<dbReference type="PANTHER" id="PTHR22722">
    <property type="entry name" value="LOW-DENSITY LIPOPROTEIN RECEPTOR-RELATED PROTEIN 2-RELATED"/>
    <property type="match status" value="1"/>
</dbReference>
<feature type="disulfide bond" evidence="11">
    <location>
        <begin position="591"/>
        <end position="606"/>
    </location>
</feature>
<dbReference type="CDD" id="cd07066">
    <property type="entry name" value="CRD_FZ"/>
    <property type="match status" value="1"/>
</dbReference>
<dbReference type="CDD" id="cd00112">
    <property type="entry name" value="LDLa"/>
    <property type="match status" value="3"/>
</dbReference>
<keyword evidence="5 13" id="KW-1133">Transmembrane helix</keyword>
<feature type="disulfide bond" evidence="11">
    <location>
        <begin position="399"/>
        <end position="417"/>
    </location>
</feature>
<evidence type="ECO:0000256" key="7">
    <source>
        <dbReference type="ARBA" id="ARBA00023157"/>
    </source>
</evidence>
<organism evidence="15 16">
    <name type="scientific">Chironomus riparius</name>
    <dbReference type="NCBI Taxonomy" id="315576"/>
    <lineage>
        <taxon>Eukaryota</taxon>
        <taxon>Metazoa</taxon>
        <taxon>Ecdysozoa</taxon>
        <taxon>Arthropoda</taxon>
        <taxon>Hexapoda</taxon>
        <taxon>Insecta</taxon>
        <taxon>Pterygota</taxon>
        <taxon>Neoptera</taxon>
        <taxon>Endopterygota</taxon>
        <taxon>Diptera</taxon>
        <taxon>Nematocera</taxon>
        <taxon>Chironomoidea</taxon>
        <taxon>Chironomidae</taxon>
        <taxon>Chironominae</taxon>
        <taxon>Chironomus</taxon>
    </lineage>
</organism>
<evidence type="ECO:0000256" key="6">
    <source>
        <dbReference type="ARBA" id="ARBA00023136"/>
    </source>
</evidence>
<keyword evidence="16" id="KW-1185">Reference proteome</keyword>
<evidence type="ECO:0000256" key="10">
    <source>
        <dbReference type="PROSITE-ProRule" id="PRU00090"/>
    </source>
</evidence>
<dbReference type="AlphaFoldDB" id="A0A9N9S4V7"/>
<feature type="domain" description="FZ" evidence="14">
    <location>
        <begin position="270"/>
        <end position="385"/>
    </location>
</feature>
<feature type="disulfide bond" evidence="11">
    <location>
        <begin position="411"/>
        <end position="426"/>
    </location>
</feature>
<evidence type="ECO:0000259" key="14">
    <source>
        <dbReference type="PROSITE" id="PS50038"/>
    </source>
</evidence>
<feature type="compositionally biased region" description="Low complexity" evidence="12">
    <location>
        <begin position="128"/>
        <end position="146"/>
    </location>
</feature>
<dbReference type="FunFam" id="4.10.400.10:FF:000065">
    <property type="entry name" value="Transmembrane protease serine 7"/>
    <property type="match status" value="1"/>
</dbReference>
<proteinExistence type="predicted"/>
<keyword evidence="4" id="KW-0735">Signal-anchor</keyword>
<dbReference type="InterPro" id="IPR051221">
    <property type="entry name" value="LDLR-related"/>
</dbReference>
<evidence type="ECO:0000313" key="16">
    <source>
        <dbReference type="Proteomes" id="UP001153620"/>
    </source>
</evidence>
<feature type="disulfide bond" evidence="11">
    <location>
        <begin position="392"/>
        <end position="404"/>
    </location>
</feature>
<evidence type="ECO:0000256" key="11">
    <source>
        <dbReference type="PROSITE-ProRule" id="PRU00124"/>
    </source>
</evidence>
<evidence type="ECO:0000256" key="8">
    <source>
        <dbReference type="ARBA" id="ARBA00023170"/>
    </source>
</evidence>
<protein>
    <recommendedName>
        <fullName evidence="14">FZ domain-containing protein</fullName>
    </recommendedName>
</protein>
<name>A0A9N9S4V7_9DIPT</name>
<dbReference type="PRINTS" id="PR00261">
    <property type="entry name" value="LDLRECEPTOR"/>
</dbReference>
<dbReference type="SMART" id="SM00063">
    <property type="entry name" value="FRI"/>
    <property type="match status" value="1"/>
</dbReference>
<keyword evidence="3" id="KW-0677">Repeat</keyword>
<gene>
    <name evidence="15" type="ORF">CHIRRI_LOCUS12164</name>
</gene>
<keyword evidence="7 11" id="KW-1015">Disulfide bond</keyword>
<dbReference type="PROSITE" id="PS50068">
    <property type="entry name" value="LDLRA_2"/>
    <property type="match status" value="3"/>
</dbReference>
<dbReference type="Gene3D" id="1.10.2000.10">
    <property type="entry name" value="Frizzled cysteine-rich domain"/>
    <property type="match status" value="1"/>
</dbReference>
<evidence type="ECO:0000256" key="3">
    <source>
        <dbReference type="ARBA" id="ARBA00022737"/>
    </source>
</evidence>
<dbReference type="SUPFAM" id="SSF57424">
    <property type="entry name" value="LDL receptor-like module"/>
    <property type="match status" value="3"/>
</dbReference>
<accession>A0A9N9S4V7</accession>
<feature type="disulfide bond" evidence="11">
    <location>
        <begin position="579"/>
        <end position="597"/>
    </location>
</feature>
<dbReference type="InterPro" id="IPR002172">
    <property type="entry name" value="LDrepeatLR_classA_rpt"/>
</dbReference>
<feature type="disulfide bond" evidence="11">
    <location>
        <begin position="449"/>
        <end position="464"/>
    </location>
</feature>
<feature type="disulfide bond" evidence="10">
    <location>
        <begin position="316"/>
        <end position="354"/>
    </location>
</feature>
<comment type="subcellular location">
    <subcellularLocation>
        <location evidence="1">Cell membrane</location>
        <topology evidence="1">Single-pass type II membrane protein</topology>
    </subcellularLocation>
</comment>
<dbReference type="OrthoDB" id="10020456at2759"/>
<keyword evidence="6 13" id="KW-0472">Membrane</keyword>
<dbReference type="InterPro" id="IPR023415">
    <property type="entry name" value="LDLR_class-A_CS"/>
</dbReference>
<evidence type="ECO:0000256" key="9">
    <source>
        <dbReference type="ARBA" id="ARBA00023180"/>
    </source>
</evidence>
<evidence type="ECO:0000313" key="15">
    <source>
        <dbReference type="EMBL" id="CAG9809337.1"/>
    </source>
</evidence>
<comment type="caution">
    <text evidence="11">Lacks conserved residue(s) required for the propagation of feature annotation.</text>
</comment>
<dbReference type="GO" id="GO:0043235">
    <property type="term" value="C:receptor complex"/>
    <property type="evidence" value="ECO:0007669"/>
    <property type="project" value="TreeGrafter"/>
</dbReference>
<keyword evidence="2 13" id="KW-0812">Transmembrane</keyword>
<dbReference type="Pfam" id="PF01392">
    <property type="entry name" value="Fz"/>
    <property type="match status" value="1"/>
</dbReference>
<evidence type="ECO:0000256" key="2">
    <source>
        <dbReference type="ARBA" id="ARBA00022692"/>
    </source>
</evidence>
<feature type="region of interest" description="Disordered" evidence="12">
    <location>
        <begin position="128"/>
        <end position="151"/>
    </location>
</feature>
<evidence type="ECO:0000256" key="4">
    <source>
        <dbReference type="ARBA" id="ARBA00022968"/>
    </source>
</evidence>
<evidence type="ECO:0000256" key="13">
    <source>
        <dbReference type="SAM" id="Phobius"/>
    </source>
</evidence>
<dbReference type="Proteomes" id="UP001153620">
    <property type="component" value="Chromosome 3"/>
</dbReference>
<dbReference type="EMBL" id="OU895879">
    <property type="protein sequence ID" value="CAG9809337.1"/>
    <property type="molecule type" value="Genomic_DNA"/>
</dbReference>
<evidence type="ECO:0000256" key="5">
    <source>
        <dbReference type="ARBA" id="ARBA00022989"/>
    </source>
</evidence>
<dbReference type="SMART" id="SM00192">
    <property type="entry name" value="LDLa"/>
    <property type="match status" value="3"/>
</dbReference>
<evidence type="ECO:0000256" key="12">
    <source>
        <dbReference type="SAM" id="MobiDB-lite"/>
    </source>
</evidence>
<dbReference type="Gene3D" id="4.10.400.10">
    <property type="entry name" value="Low-density Lipoprotein Receptor"/>
    <property type="match status" value="3"/>
</dbReference>
<dbReference type="InterPro" id="IPR036055">
    <property type="entry name" value="LDL_receptor-like_sf"/>
</dbReference>
<evidence type="ECO:0000256" key="1">
    <source>
        <dbReference type="ARBA" id="ARBA00004401"/>
    </source>
</evidence>
<dbReference type="SUPFAM" id="SSF63501">
    <property type="entry name" value="Frizzled cysteine-rich domain"/>
    <property type="match status" value="1"/>
</dbReference>
<dbReference type="InterPro" id="IPR036790">
    <property type="entry name" value="Frizzled_dom_sf"/>
</dbReference>
<sequence>MVSKSYVVSKSKTVGNQEEASDVCDSKMQAIEHVKSNSKNKNFGFIINVNEVRREMVKMKPSKKYLHDDNSSSATTSTSYWNNINIIKWNRESLEKTVHYIDRRFLYRIIAACLMIALIALIVTSSSSTSSSSSIHKNKSNLNNSNDTENAEQRQRLLVSINKAINNISSSSSIEDSIIDTTTKISIIDVTTSQQSNSVLPILTTYNIIASQNGDYSKKSNDEVTLTNNYVERINFYTTSNKNLFSAKVSPTLPSINKNYKSTSEIPVLNYANDCESTSLPLCQGISTYDLTDSKQKWNLTNLEYQHFEHLINSNCSNRVHEYVCHMLEPECRPSQVENLKPCRRICKGIFESCSHIIASSEVLTEFFDCNTYIDSNDMNVCEDITRSRKNCYNDEFKCGDLSCIPLKWRCDNIRDCANGDDEDECKFCNYDEFKCLSDQSCISEKWLCDGFDDCLDGSDETNCDTQESDEEQDTRIFYDDIRDYTDQASIDHNDSDGDKIISTGDDVMPIFINPNTTDTNESQMSSSAQMSKRFRSTMRKQETTTPKDFEETSTKITKRVTFHSTSHSSPCPEDHLRCIDGLCITLDQICDKIRDCSDNSDELHCEY</sequence>
<feature type="disulfide bond" evidence="11">
    <location>
        <begin position="572"/>
        <end position="584"/>
    </location>
</feature>